<keyword evidence="6 11" id="KW-0732">Signal</keyword>
<protein>
    <submittedName>
        <fullName evidence="13">Outer membrane protein (Porin)</fullName>
    </submittedName>
</protein>
<dbReference type="PANTHER" id="PTHR34501">
    <property type="entry name" value="PROTEIN YDDL-RELATED"/>
    <property type="match status" value="1"/>
</dbReference>
<dbReference type="Pfam" id="PF13609">
    <property type="entry name" value="Porin_4"/>
    <property type="match status" value="1"/>
</dbReference>
<keyword evidence="9" id="KW-0472">Membrane</keyword>
<evidence type="ECO:0000256" key="11">
    <source>
        <dbReference type="SAM" id="SignalP"/>
    </source>
</evidence>
<dbReference type="InterPro" id="IPR001702">
    <property type="entry name" value="Porin_Gram-ve"/>
</dbReference>
<dbReference type="PROSITE" id="PS51318">
    <property type="entry name" value="TAT"/>
    <property type="match status" value="1"/>
</dbReference>
<dbReference type="InterPro" id="IPR002299">
    <property type="entry name" value="Porin_Neis"/>
</dbReference>
<comment type="subcellular location">
    <subcellularLocation>
        <location evidence="1">Cell outer membrane</location>
        <topology evidence="1">Multi-pass membrane protein</topology>
    </subcellularLocation>
</comment>
<dbReference type="GO" id="GO:0046930">
    <property type="term" value="C:pore complex"/>
    <property type="evidence" value="ECO:0007669"/>
    <property type="project" value="UniProtKB-KW"/>
</dbReference>
<evidence type="ECO:0000313" key="13">
    <source>
        <dbReference type="EMBL" id="SME97416.1"/>
    </source>
</evidence>
<gene>
    <name evidence="13" type="ORF">SAMN06295900_101452</name>
</gene>
<keyword evidence="7" id="KW-0406">Ion transport</keyword>
<evidence type="ECO:0000313" key="14">
    <source>
        <dbReference type="Proteomes" id="UP000192911"/>
    </source>
</evidence>
<dbReference type="EMBL" id="FXAH01000001">
    <property type="protein sequence ID" value="SME97416.1"/>
    <property type="molecule type" value="Genomic_DNA"/>
</dbReference>
<dbReference type="Gene3D" id="2.40.160.10">
    <property type="entry name" value="Porin"/>
    <property type="match status" value="1"/>
</dbReference>
<dbReference type="Proteomes" id="UP000192911">
    <property type="component" value="Unassembled WGS sequence"/>
</dbReference>
<dbReference type="PANTHER" id="PTHR34501:SF9">
    <property type="entry name" value="MAJOR OUTER MEMBRANE PROTEIN P.IA"/>
    <property type="match status" value="1"/>
</dbReference>
<evidence type="ECO:0000256" key="6">
    <source>
        <dbReference type="ARBA" id="ARBA00022729"/>
    </source>
</evidence>
<dbReference type="InterPro" id="IPR023614">
    <property type="entry name" value="Porin_dom_sf"/>
</dbReference>
<feature type="chain" id="PRO_5012326854" evidence="11">
    <location>
        <begin position="25"/>
        <end position="355"/>
    </location>
</feature>
<dbReference type="SUPFAM" id="SSF56935">
    <property type="entry name" value="Porins"/>
    <property type="match status" value="1"/>
</dbReference>
<keyword evidence="14" id="KW-1185">Reference proteome</keyword>
<dbReference type="AlphaFoldDB" id="A0A1X7CIX8"/>
<feature type="domain" description="Porin" evidence="12">
    <location>
        <begin position="24"/>
        <end position="325"/>
    </location>
</feature>
<organism evidence="13 14">
    <name type="scientific">Trinickia caryophylli</name>
    <name type="common">Paraburkholderia caryophylli</name>
    <dbReference type="NCBI Taxonomy" id="28094"/>
    <lineage>
        <taxon>Bacteria</taxon>
        <taxon>Pseudomonadati</taxon>
        <taxon>Pseudomonadota</taxon>
        <taxon>Betaproteobacteria</taxon>
        <taxon>Burkholderiales</taxon>
        <taxon>Burkholderiaceae</taxon>
        <taxon>Trinickia</taxon>
    </lineage>
</organism>
<reference evidence="14" key="1">
    <citation type="submission" date="2017-04" db="EMBL/GenBank/DDBJ databases">
        <authorList>
            <person name="Varghese N."/>
            <person name="Submissions S."/>
        </authorList>
    </citation>
    <scope>NUCLEOTIDE SEQUENCE [LARGE SCALE GENOMIC DNA]</scope>
    <source>
        <strain evidence="14">Ballard 720</strain>
    </source>
</reference>
<accession>A0A1X7CIX8</accession>
<evidence type="ECO:0000256" key="4">
    <source>
        <dbReference type="ARBA" id="ARBA00022452"/>
    </source>
</evidence>
<dbReference type="PROSITE" id="PS51257">
    <property type="entry name" value="PROKAR_LIPOPROTEIN"/>
    <property type="match status" value="1"/>
</dbReference>
<keyword evidence="5" id="KW-0812">Transmembrane</keyword>
<keyword evidence="10" id="KW-0998">Cell outer membrane</keyword>
<evidence type="ECO:0000256" key="8">
    <source>
        <dbReference type="ARBA" id="ARBA00023114"/>
    </source>
</evidence>
<dbReference type="InterPro" id="IPR050298">
    <property type="entry name" value="Gram-neg_bact_OMP"/>
</dbReference>
<evidence type="ECO:0000256" key="7">
    <source>
        <dbReference type="ARBA" id="ARBA00023065"/>
    </source>
</evidence>
<dbReference type="PRINTS" id="PR00182">
    <property type="entry name" value="ECOLNEIPORIN"/>
</dbReference>
<evidence type="ECO:0000256" key="1">
    <source>
        <dbReference type="ARBA" id="ARBA00004571"/>
    </source>
</evidence>
<dbReference type="STRING" id="28094.SAMN06295900_101452"/>
<evidence type="ECO:0000256" key="2">
    <source>
        <dbReference type="ARBA" id="ARBA00011233"/>
    </source>
</evidence>
<evidence type="ECO:0000256" key="5">
    <source>
        <dbReference type="ARBA" id="ARBA00022692"/>
    </source>
</evidence>
<dbReference type="InterPro" id="IPR006311">
    <property type="entry name" value="TAT_signal"/>
</dbReference>
<dbReference type="CDD" id="cd00342">
    <property type="entry name" value="gram_neg_porins"/>
    <property type="match status" value="1"/>
</dbReference>
<evidence type="ECO:0000256" key="10">
    <source>
        <dbReference type="ARBA" id="ARBA00023237"/>
    </source>
</evidence>
<evidence type="ECO:0000256" key="9">
    <source>
        <dbReference type="ARBA" id="ARBA00023136"/>
    </source>
</evidence>
<evidence type="ECO:0000259" key="12">
    <source>
        <dbReference type="Pfam" id="PF13609"/>
    </source>
</evidence>
<sequence>MKRWRRTSANRRAFAAAASIGAFAAACGGNVAHAQSSVTLYGVVDAGVQYQTHADGQHSAVNLQNYGLIPSQFGFKGSEDLGGGLKAIFRLEQGFNLNDGTATIPGYAFFRSAWVGLEGGFGALTAGRVFSVLFDNTLFHDPLYFASYSGQGLVVPVDVGFVNNALKYKSPDFKGLTVQALAATGGVAGNSRSGRVLELGAQFNTGSVSLSGTLHQSHGTASSTADTSALQRTIGTLAARVAIGDATLFAGTERVTGSLDPQKTVVWGGARYQFNPAAGLATGVYHTMSNTPTVGHPTLFVTSGTYALSKRTVAYVNLAYSLNSAHSSQPVYEYQSIPLNGASQFGAMVGMFHTF</sequence>
<dbReference type="GO" id="GO:0034220">
    <property type="term" value="P:monoatomic ion transmembrane transport"/>
    <property type="evidence" value="ECO:0007669"/>
    <property type="project" value="InterPro"/>
</dbReference>
<proteinExistence type="predicted"/>
<dbReference type="GeneID" id="95549070"/>
<keyword evidence="3" id="KW-0813">Transport</keyword>
<evidence type="ECO:0000256" key="3">
    <source>
        <dbReference type="ARBA" id="ARBA00022448"/>
    </source>
</evidence>
<dbReference type="InterPro" id="IPR033900">
    <property type="entry name" value="Gram_neg_porin_domain"/>
</dbReference>
<keyword evidence="4" id="KW-1134">Transmembrane beta strand</keyword>
<dbReference type="PRINTS" id="PR00184">
    <property type="entry name" value="NEISSPPORIN"/>
</dbReference>
<dbReference type="OrthoDB" id="8679056at2"/>
<dbReference type="RefSeq" id="WP_085223849.1">
    <property type="nucleotide sequence ID" value="NZ_BSQD01000001.1"/>
</dbReference>
<comment type="subunit">
    <text evidence="2">Homotrimer.</text>
</comment>
<dbReference type="GO" id="GO:0009279">
    <property type="term" value="C:cell outer membrane"/>
    <property type="evidence" value="ECO:0007669"/>
    <property type="project" value="UniProtKB-SubCell"/>
</dbReference>
<name>A0A1X7CIX8_TRICW</name>
<feature type="signal peptide" evidence="11">
    <location>
        <begin position="1"/>
        <end position="24"/>
    </location>
</feature>
<dbReference type="GO" id="GO:0015288">
    <property type="term" value="F:porin activity"/>
    <property type="evidence" value="ECO:0007669"/>
    <property type="project" value="UniProtKB-KW"/>
</dbReference>
<keyword evidence="8" id="KW-0626">Porin</keyword>